<organism evidence="1">
    <name type="scientific">Hexamita inflata</name>
    <dbReference type="NCBI Taxonomy" id="28002"/>
    <lineage>
        <taxon>Eukaryota</taxon>
        <taxon>Metamonada</taxon>
        <taxon>Diplomonadida</taxon>
        <taxon>Hexamitidae</taxon>
        <taxon>Hexamitinae</taxon>
        <taxon>Hexamita</taxon>
    </lineage>
</organism>
<dbReference type="EMBL" id="CAXDID020000378">
    <property type="protein sequence ID" value="CAL6084316.1"/>
    <property type="molecule type" value="Genomic_DNA"/>
</dbReference>
<reference evidence="1" key="1">
    <citation type="submission" date="2023-06" db="EMBL/GenBank/DDBJ databases">
        <authorList>
            <person name="Kurt Z."/>
        </authorList>
    </citation>
    <scope>NUCLEOTIDE SEQUENCE</scope>
</reference>
<keyword evidence="3" id="KW-1185">Reference proteome</keyword>
<evidence type="ECO:0000313" key="2">
    <source>
        <dbReference type="EMBL" id="CAL6084316.1"/>
    </source>
</evidence>
<reference evidence="2 3" key="2">
    <citation type="submission" date="2024-07" db="EMBL/GenBank/DDBJ databases">
        <authorList>
            <person name="Akdeniz Z."/>
        </authorList>
    </citation>
    <scope>NUCLEOTIDE SEQUENCE [LARGE SCALE GENOMIC DNA]</scope>
</reference>
<comment type="caution">
    <text evidence="1">The sequence shown here is derived from an EMBL/GenBank/DDBJ whole genome shotgun (WGS) entry which is preliminary data.</text>
</comment>
<evidence type="ECO:0000313" key="3">
    <source>
        <dbReference type="Proteomes" id="UP001642409"/>
    </source>
</evidence>
<protein>
    <submittedName>
        <fullName evidence="1">Uncharacterized protein</fullName>
    </submittedName>
</protein>
<proteinExistence type="predicted"/>
<name>A0AA86R809_9EUKA</name>
<accession>A0AA86R809</accession>
<dbReference type="EMBL" id="CATOUU010001029">
    <property type="protein sequence ID" value="CAI9967714.1"/>
    <property type="molecule type" value="Genomic_DNA"/>
</dbReference>
<gene>
    <name evidence="1" type="ORF">HINF_LOCUS55359</name>
    <name evidence="2" type="ORF">HINF_LOCUS62143</name>
</gene>
<evidence type="ECO:0000313" key="1">
    <source>
        <dbReference type="EMBL" id="CAI9967714.1"/>
    </source>
</evidence>
<sequence>MTLQLYFYNISFNSSLNNIVPFYVVIRSFINHFHSKTSQIIFSEFHNRIGPHTLYKYPNVNLVSDDLLLNAAFSADFSFGSQAPSYSFQAQSTTSELFCYVFHGPDQYQRGFSRKFAILYLDSPQKMRIFGKTILKVCDQIYRLVYNGLMIRWDRERRFNTQTINALLNNEDQMEKLVVRTGSDAQTLKPQLQKLLDVNYQQHFKKIQPEVLHKAVELLTAEQQLQVDDFDRVSGSSLDGDGYVCVDEERMQKLQLSFFSYQVYRETEDMLPKPYITAVQQCLQRLLQYVSQPIRVYHLNNLFSNAEVVVYAHAIPILYGYIQPEQSSFEVQNVYDENLLQVFRPDLQPYSFDSKLKILIDPLPFKSAAAEHFNLYLDVVKSIQVRFQNLIYLQARWKEGIGAAIYHMLDKKPVIILAKNNRKRIQKIADCISIFKIQLIKQKQSLNLNVISKVFLNINQIETLVQQNSQIQIFLLENWYTPEQLGKMDCLVIDTDKDNFYFNQADKSKCQYMYDQLSDYTNKIKQELYGEQILKLITSFAQQAQLDNFHNKQNSQIYQGFLINVMQQFITMPNPKYTWSPNSKWSEYIFE</sequence>
<dbReference type="AlphaFoldDB" id="A0AA86R809"/>
<dbReference type="Proteomes" id="UP001642409">
    <property type="component" value="Unassembled WGS sequence"/>
</dbReference>